<dbReference type="Proteomes" id="UP001179600">
    <property type="component" value="Chromosome"/>
</dbReference>
<name>A0AAE9XK24_9ENTE</name>
<dbReference type="CDD" id="cd00165">
    <property type="entry name" value="S4"/>
    <property type="match status" value="1"/>
</dbReference>
<dbReference type="RefSeq" id="WP_023606042.1">
    <property type="nucleotide sequence ID" value="NZ_BKBT01000009.1"/>
</dbReference>
<dbReference type="Gene3D" id="3.10.290.10">
    <property type="entry name" value="RNA-binding S4 domain"/>
    <property type="match status" value="1"/>
</dbReference>
<evidence type="ECO:0000259" key="2">
    <source>
        <dbReference type="SMART" id="SM00363"/>
    </source>
</evidence>
<feature type="domain" description="RNA-binding S4" evidence="2">
    <location>
        <begin position="185"/>
        <end position="242"/>
    </location>
</feature>
<dbReference type="Pfam" id="PF17774">
    <property type="entry name" value="YlmH_RBD"/>
    <property type="match status" value="1"/>
</dbReference>
<sequence>MNANVYQHFRKDEHPFVDLIEDWVEQVDRYYAPVLTNFLDPRQQFILESIVGQYQDDYAFMFFGGYEKAERKRALIYPIYYVPSQEDFDVTYCEITYPTKFATLTHGKILGTLMSVGLGREYFGDIITNETGAWHFICDKAKWPFVMTQVDKIANFPVKLTEISVDDLIQAEEEWEERSITASSMRVDTVISESLAISRQRAKQLIESKKVKLNWTEITRPDSVLEPLDIISIRGFGRIQVKAVDGMTKKQKYRIIIGIMTNNN</sequence>
<protein>
    <submittedName>
        <fullName evidence="3">RNA-binding protein</fullName>
    </submittedName>
</protein>
<proteinExistence type="predicted"/>
<dbReference type="Pfam" id="PF21278">
    <property type="entry name" value="YlmH_1st"/>
    <property type="match status" value="1"/>
</dbReference>
<dbReference type="PANTHER" id="PTHR13633">
    <property type="entry name" value="MITOCHONDRIAL TRANSCRIPTION RESCUE FACTOR 1"/>
    <property type="match status" value="1"/>
</dbReference>
<evidence type="ECO:0000313" key="4">
    <source>
        <dbReference type="Proteomes" id="UP001179600"/>
    </source>
</evidence>
<organism evidence="3 4">
    <name type="scientific">Vagococcus lutrae</name>
    <dbReference type="NCBI Taxonomy" id="81947"/>
    <lineage>
        <taxon>Bacteria</taxon>
        <taxon>Bacillati</taxon>
        <taxon>Bacillota</taxon>
        <taxon>Bacilli</taxon>
        <taxon>Lactobacillales</taxon>
        <taxon>Enterococcaceae</taxon>
        <taxon>Vagococcus</taxon>
    </lineage>
</organism>
<evidence type="ECO:0000256" key="1">
    <source>
        <dbReference type="PROSITE-ProRule" id="PRU00182"/>
    </source>
</evidence>
<dbReference type="PROSITE" id="PS50889">
    <property type="entry name" value="S4"/>
    <property type="match status" value="1"/>
</dbReference>
<keyword evidence="1" id="KW-0694">RNA-binding</keyword>
<gene>
    <name evidence="3" type="ORF">PML95_04900</name>
</gene>
<dbReference type="PANTHER" id="PTHR13633:SF3">
    <property type="entry name" value="MITOCHONDRIAL TRANSCRIPTION RESCUE FACTOR 1"/>
    <property type="match status" value="1"/>
</dbReference>
<reference evidence="3" key="1">
    <citation type="submission" date="2023-01" db="EMBL/GenBank/DDBJ databases">
        <title>Oxazolidinone resistance genes in florfenicol resistant enterococci from beef cattle and veal calves at slaughter.</title>
        <authorList>
            <person name="Biggel M."/>
        </authorList>
    </citation>
    <scope>NUCLEOTIDE SEQUENCE</scope>
    <source>
        <strain evidence="3">K204-1</strain>
    </source>
</reference>
<accession>A0AAE9XK24</accession>
<dbReference type="InterPro" id="IPR012677">
    <property type="entry name" value="Nucleotide-bd_a/b_plait_sf"/>
</dbReference>
<dbReference type="EMBL" id="CP116507">
    <property type="protein sequence ID" value="WCG23565.1"/>
    <property type="molecule type" value="Genomic_DNA"/>
</dbReference>
<dbReference type="Gene3D" id="3.30.70.330">
    <property type="match status" value="1"/>
</dbReference>
<dbReference type="SUPFAM" id="SSF55174">
    <property type="entry name" value="Alpha-L RNA-binding motif"/>
    <property type="match status" value="1"/>
</dbReference>
<dbReference type="Pfam" id="PF01479">
    <property type="entry name" value="S4"/>
    <property type="match status" value="1"/>
</dbReference>
<dbReference type="GO" id="GO:0003723">
    <property type="term" value="F:RNA binding"/>
    <property type="evidence" value="ECO:0007669"/>
    <property type="project" value="UniProtKB-KW"/>
</dbReference>
<evidence type="ECO:0000313" key="3">
    <source>
        <dbReference type="EMBL" id="WCG23565.1"/>
    </source>
</evidence>
<dbReference type="InterPro" id="IPR040591">
    <property type="entry name" value="RqcP2_RBD"/>
</dbReference>
<dbReference type="InterPro" id="IPR036986">
    <property type="entry name" value="S4_RNA-bd_sf"/>
</dbReference>
<dbReference type="InterPro" id="IPR048443">
    <property type="entry name" value="RqcP2_N"/>
</dbReference>
<dbReference type="Gene3D" id="3.30.1370.160">
    <property type="match status" value="1"/>
</dbReference>
<dbReference type="InterPro" id="IPR002942">
    <property type="entry name" value="S4_RNA-bd"/>
</dbReference>
<dbReference type="AlphaFoldDB" id="A0AAE9XK24"/>
<dbReference type="SMART" id="SM00363">
    <property type="entry name" value="S4"/>
    <property type="match status" value="1"/>
</dbReference>